<keyword evidence="6" id="KW-1185">Reference proteome</keyword>
<comment type="similarity">
    <text evidence="1">Belongs to the peptidase U62 family.</text>
</comment>
<dbReference type="InterPro" id="IPR045569">
    <property type="entry name" value="Metalloprtase-TldD/E_C"/>
</dbReference>
<dbReference type="PANTHER" id="PTHR43421">
    <property type="entry name" value="METALLOPROTEASE PMBA"/>
    <property type="match status" value="1"/>
</dbReference>
<protein>
    <submittedName>
        <fullName evidence="5">Metalloprotease PmbA</fullName>
    </submittedName>
</protein>
<evidence type="ECO:0000259" key="2">
    <source>
        <dbReference type="Pfam" id="PF01523"/>
    </source>
</evidence>
<reference evidence="5 6" key="1">
    <citation type="submission" date="2018-04" db="EMBL/GenBank/DDBJ databases">
        <title>Denitrifier Microvirgula.</title>
        <authorList>
            <person name="Anderson E."/>
            <person name="Jang J."/>
            <person name="Ishii S."/>
        </authorList>
    </citation>
    <scope>NUCLEOTIDE SEQUENCE [LARGE SCALE GENOMIC DNA]</scope>
    <source>
        <strain evidence="5 6">BE2.4</strain>
    </source>
</reference>
<dbReference type="Proteomes" id="UP000244173">
    <property type="component" value="Chromosome"/>
</dbReference>
<dbReference type="KEGG" id="maer:DAI18_16970"/>
<dbReference type="GO" id="GO:0005829">
    <property type="term" value="C:cytosol"/>
    <property type="evidence" value="ECO:0007669"/>
    <property type="project" value="TreeGrafter"/>
</dbReference>
<accession>A0A2S0PE57</accession>
<dbReference type="AlphaFoldDB" id="A0A2S0PE57"/>
<feature type="domain" description="Metalloprotease TldD/E N-terminal" evidence="2">
    <location>
        <begin position="35"/>
        <end position="98"/>
    </location>
</feature>
<keyword evidence="5" id="KW-0482">Metalloprotease</keyword>
<keyword evidence="5" id="KW-0378">Hydrolase</keyword>
<keyword evidence="5" id="KW-0645">Protease</keyword>
<dbReference type="STRING" id="1122240.GCA_000620105_02358"/>
<evidence type="ECO:0000259" key="4">
    <source>
        <dbReference type="Pfam" id="PF19290"/>
    </source>
</evidence>
<dbReference type="Pfam" id="PF19289">
    <property type="entry name" value="PmbA_TldD_3rd"/>
    <property type="match status" value="1"/>
</dbReference>
<evidence type="ECO:0000313" key="5">
    <source>
        <dbReference type="EMBL" id="AVY95547.1"/>
    </source>
</evidence>
<dbReference type="InterPro" id="IPR036059">
    <property type="entry name" value="TldD/PmbA_sf"/>
</dbReference>
<sequence>MSQPDNQFSYSHDQLTQLAARVLEHARVLGATSAETEVSEGTGQNVTVRLGEVETIEYNRDKGIGVTVYVGQRKGQASSSDFSDDALRQTVEAALAIARHTASDPAAGLADPALLAHDSIDLDLYHPWALDVDQAIALATEVEDAARAVDPRISNSEGGSVSSHVSNFIYANSNGFSSGYASSRHSLSAAVIAEADDAMQRDYWYSTARHADDLQAARDVGRIAGERTVRRLGGRQVATGQFPVLFDPGMAAGLISHLVGATSGGALYRKASFLVDSAGTQVFSDRVRIDEDPFLPRGLASGAFDNEGVATRARTLVDKGVLTGYFLSSYSARKLGLVSTGHAGGNHNLIVRPTGESFGQLLRMMNRGLLVTELLGHGVNTLTGDYSRGAAGFWIENGEIAYPVEEITIAGNLRDMYRQILAVGTDVEVRGGKQTGSILIERMTIAGE</sequence>
<dbReference type="PANTHER" id="PTHR43421:SF1">
    <property type="entry name" value="METALLOPROTEASE PMBA"/>
    <property type="match status" value="1"/>
</dbReference>
<dbReference type="Gene3D" id="3.30.2290.10">
    <property type="entry name" value="PmbA/TldD superfamily"/>
    <property type="match status" value="1"/>
</dbReference>
<dbReference type="Pfam" id="PF01523">
    <property type="entry name" value="PmbA_TldD_1st"/>
    <property type="match status" value="1"/>
</dbReference>
<dbReference type="Pfam" id="PF19290">
    <property type="entry name" value="PmbA_TldD_2nd"/>
    <property type="match status" value="1"/>
</dbReference>
<dbReference type="NCBIfam" id="NF008268">
    <property type="entry name" value="PRK11040.1"/>
    <property type="match status" value="1"/>
</dbReference>
<dbReference type="OrthoDB" id="9803618at2"/>
<dbReference type="GO" id="GO:0006508">
    <property type="term" value="P:proteolysis"/>
    <property type="evidence" value="ECO:0007669"/>
    <property type="project" value="UniProtKB-KW"/>
</dbReference>
<dbReference type="InterPro" id="IPR045570">
    <property type="entry name" value="Metalloprtase-TldD/E_cen_dom"/>
</dbReference>
<evidence type="ECO:0000259" key="3">
    <source>
        <dbReference type="Pfam" id="PF19289"/>
    </source>
</evidence>
<dbReference type="GO" id="GO:0008237">
    <property type="term" value="F:metallopeptidase activity"/>
    <property type="evidence" value="ECO:0007669"/>
    <property type="project" value="UniProtKB-KW"/>
</dbReference>
<dbReference type="InterPro" id="IPR035068">
    <property type="entry name" value="TldD/PmbA_N"/>
</dbReference>
<dbReference type="SUPFAM" id="SSF111283">
    <property type="entry name" value="Putative modulator of DNA gyrase, PmbA/TldD"/>
    <property type="match status" value="1"/>
</dbReference>
<proteinExistence type="inferred from homology"/>
<dbReference type="InterPro" id="IPR047657">
    <property type="entry name" value="PmbA"/>
</dbReference>
<dbReference type="EMBL" id="CP028519">
    <property type="protein sequence ID" value="AVY95547.1"/>
    <property type="molecule type" value="Genomic_DNA"/>
</dbReference>
<dbReference type="RefSeq" id="WP_107890004.1">
    <property type="nucleotide sequence ID" value="NZ_CP028519.1"/>
</dbReference>
<evidence type="ECO:0000313" key="6">
    <source>
        <dbReference type="Proteomes" id="UP000244173"/>
    </source>
</evidence>
<evidence type="ECO:0000256" key="1">
    <source>
        <dbReference type="ARBA" id="ARBA00005836"/>
    </source>
</evidence>
<name>A0A2S0PE57_9NEIS</name>
<feature type="domain" description="Metalloprotease TldD/E central" evidence="4">
    <location>
        <begin position="125"/>
        <end position="232"/>
    </location>
</feature>
<feature type="domain" description="Metalloprotease TldD/E C-terminal" evidence="3">
    <location>
        <begin position="239"/>
        <end position="447"/>
    </location>
</feature>
<dbReference type="InterPro" id="IPR002510">
    <property type="entry name" value="Metalloprtase-TldD/E_N"/>
</dbReference>
<organism evidence="5 6">
    <name type="scientific">Microvirgula aerodenitrificans</name>
    <dbReference type="NCBI Taxonomy" id="57480"/>
    <lineage>
        <taxon>Bacteria</taxon>
        <taxon>Pseudomonadati</taxon>
        <taxon>Pseudomonadota</taxon>
        <taxon>Betaproteobacteria</taxon>
        <taxon>Neisseriales</taxon>
        <taxon>Aquaspirillaceae</taxon>
        <taxon>Microvirgula</taxon>
    </lineage>
</organism>
<gene>
    <name evidence="5" type="ORF">DAI18_16970</name>
</gene>